<sequence length="196" mass="21558">MSAFLGPIHSLMYNRIITMQQVINALADLSKAEGWNVDVNDFVIENFPPIEEAVDLSNIHASLFGMVDGAEKRFAGVVAAIAKDKLERLEKIEATVKAVGESMRIEGVNSPEDACFKLQEVLLDGMPCDRASMVNLNSDGKVEIIRAIDLHSSYFKEAGLDGDLYYQLLKAFITGLFSESTVKISGDVMHTILIDM</sequence>
<dbReference type="EMBL" id="CP043028">
    <property type="protein sequence ID" value="QFJ55365.1"/>
    <property type="molecule type" value="Genomic_DNA"/>
</dbReference>
<accession>A0A5P6VRN4</accession>
<reference evidence="2" key="1">
    <citation type="submission" date="2019-08" db="EMBL/GenBank/DDBJ databases">
        <title>Complete Genome Sequence of the Polysaccharide-Degrading Rumen Bacterium Pseudobutyrivibrio xylanivorans MA3014.</title>
        <authorList>
            <person name="Palevich N."/>
            <person name="Maclean P.H."/>
            <person name="Kelly W.J."/>
            <person name="Leahy S.C."/>
            <person name="Rakonjac J."/>
            <person name="Attwood G.T."/>
        </authorList>
    </citation>
    <scope>NUCLEOTIDE SEQUENCE [LARGE SCALE GENOMIC DNA]</scope>
    <source>
        <strain evidence="2">MA3014</strain>
    </source>
</reference>
<name>A0A5P6VRN4_PSEXY</name>
<evidence type="ECO:0000313" key="2">
    <source>
        <dbReference type="Proteomes" id="UP000327030"/>
    </source>
</evidence>
<organism evidence="1 2">
    <name type="scientific">Pseudobutyrivibrio xylanivorans</name>
    <dbReference type="NCBI Taxonomy" id="185007"/>
    <lineage>
        <taxon>Bacteria</taxon>
        <taxon>Bacillati</taxon>
        <taxon>Bacillota</taxon>
        <taxon>Clostridia</taxon>
        <taxon>Lachnospirales</taxon>
        <taxon>Lachnospiraceae</taxon>
        <taxon>Pseudobutyrivibrio</taxon>
    </lineage>
</organism>
<protein>
    <submittedName>
        <fullName evidence="1">Uncharacterized protein</fullName>
    </submittedName>
</protein>
<evidence type="ECO:0000313" key="1">
    <source>
        <dbReference type="EMBL" id="QFJ55365.1"/>
    </source>
</evidence>
<proteinExistence type="predicted"/>
<dbReference type="KEGG" id="pxv:FXF36_11075"/>
<dbReference type="AlphaFoldDB" id="A0A5P6VRN4"/>
<gene>
    <name evidence="1" type="ORF">FXF36_11075</name>
</gene>
<dbReference type="OrthoDB" id="9777242at2"/>
<dbReference type="RefSeq" id="WP_151624070.1">
    <property type="nucleotide sequence ID" value="NZ_CP043028.1"/>
</dbReference>
<dbReference type="Proteomes" id="UP000327030">
    <property type="component" value="Chromosome 1"/>
</dbReference>